<proteinExistence type="predicted"/>
<gene>
    <name evidence="1" type="ORF">CANTEDRAFT_114819</name>
</gene>
<keyword evidence="2" id="KW-1185">Reference proteome</keyword>
<organism evidence="2">
    <name type="scientific">Candida tenuis (strain ATCC 10573 / BCRC 21748 / CBS 615 / JCM 9827 / NBRC 10315 / NRRL Y-1498 / VKM Y-70)</name>
    <name type="common">Yeast</name>
    <name type="synonym">Yamadazyma tenuis</name>
    <dbReference type="NCBI Taxonomy" id="590646"/>
    <lineage>
        <taxon>Eukaryota</taxon>
        <taxon>Fungi</taxon>
        <taxon>Dikarya</taxon>
        <taxon>Ascomycota</taxon>
        <taxon>Saccharomycotina</taxon>
        <taxon>Pichiomycetes</taxon>
        <taxon>Debaryomycetaceae</taxon>
        <taxon>Yamadazyma</taxon>
    </lineage>
</organism>
<dbReference type="EMBL" id="GL996527">
    <property type="protein sequence ID" value="EGV61353.1"/>
    <property type="molecule type" value="Genomic_DNA"/>
</dbReference>
<dbReference type="Proteomes" id="UP000000707">
    <property type="component" value="Unassembled WGS sequence"/>
</dbReference>
<reference evidence="1 2" key="1">
    <citation type="journal article" date="2011" name="Proc. Natl. Acad. Sci. U.S.A.">
        <title>Comparative genomics of xylose-fermenting fungi for enhanced biofuel production.</title>
        <authorList>
            <person name="Wohlbach D.J."/>
            <person name="Kuo A."/>
            <person name="Sato T.K."/>
            <person name="Potts K.M."/>
            <person name="Salamov A.A."/>
            <person name="LaButti K.M."/>
            <person name="Sun H."/>
            <person name="Clum A."/>
            <person name="Pangilinan J.L."/>
            <person name="Lindquist E.A."/>
            <person name="Lucas S."/>
            <person name="Lapidus A."/>
            <person name="Jin M."/>
            <person name="Gunawan C."/>
            <person name="Balan V."/>
            <person name="Dale B.E."/>
            <person name="Jeffries T.W."/>
            <person name="Zinkel R."/>
            <person name="Barry K.W."/>
            <person name="Grigoriev I.V."/>
            <person name="Gasch A.P."/>
        </authorList>
    </citation>
    <scope>NUCLEOTIDE SEQUENCE [LARGE SCALE GENOMIC DNA]</scope>
    <source>
        <strain evidence="2">ATCC 10573 / BCRC 21748 / CBS 615 / JCM 9827 / NBRC 10315 / NRRL Y-1498 / VKM Y-70</strain>
    </source>
</reference>
<evidence type="ECO:0000313" key="1">
    <source>
        <dbReference type="EMBL" id="EGV61353.1"/>
    </source>
</evidence>
<dbReference type="HOGENOM" id="CLU_3087050_0_0_1"/>
<accession>G3B9Y5</accession>
<sequence>MFGLRNSAHTMIQTPWSNFIAQPQQETMGTAKCEIGSSVALRSTPVPLSVAI</sequence>
<protein>
    <submittedName>
        <fullName evidence="1">Uncharacterized protein</fullName>
    </submittedName>
</protein>
<name>G3B9Y5_CANTC</name>
<evidence type="ECO:0000313" key="2">
    <source>
        <dbReference type="Proteomes" id="UP000000707"/>
    </source>
</evidence>
<dbReference type="AlphaFoldDB" id="G3B9Y5"/>